<dbReference type="InterPro" id="IPR036390">
    <property type="entry name" value="WH_DNA-bd_sf"/>
</dbReference>
<comment type="caution">
    <text evidence="2">The sequence shown here is derived from an EMBL/GenBank/DDBJ whole genome shotgun (WGS) entry which is preliminary data.</text>
</comment>
<dbReference type="InterPro" id="IPR036388">
    <property type="entry name" value="WH-like_DNA-bd_sf"/>
</dbReference>
<evidence type="ECO:0000259" key="1">
    <source>
        <dbReference type="SMART" id="SM00421"/>
    </source>
</evidence>
<dbReference type="SUPFAM" id="SSF46785">
    <property type="entry name" value="Winged helix' DNA-binding domain"/>
    <property type="match status" value="1"/>
</dbReference>
<dbReference type="OrthoDB" id="4307453at2"/>
<dbReference type="InterPro" id="IPR002831">
    <property type="entry name" value="Tscrpt_reg_TrmB_N"/>
</dbReference>
<dbReference type="SMART" id="SM00421">
    <property type="entry name" value="HTH_LUXR"/>
    <property type="match status" value="1"/>
</dbReference>
<evidence type="ECO:0000313" key="3">
    <source>
        <dbReference type="Proteomes" id="UP000294739"/>
    </source>
</evidence>
<accession>A0A4V2Z357</accession>
<keyword evidence="3" id="KW-1185">Reference proteome</keyword>
<dbReference type="InParanoid" id="A0A4V2Z357"/>
<dbReference type="PANTHER" id="PTHR34293:SF1">
    <property type="entry name" value="HTH-TYPE TRANSCRIPTIONAL REGULATOR TRMBL2"/>
    <property type="match status" value="1"/>
</dbReference>
<evidence type="ECO:0000313" key="2">
    <source>
        <dbReference type="EMBL" id="TDE11488.1"/>
    </source>
</evidence>
<organism evidence="2 3">
    <name type="scientific">Jiangella asiatica</name>
    <dbReference type="NCBI Taxonomy" id="2530372"/>
    <lineage>
        <taxon>Bacteria</taxon>
        <taxon>Bacillati</taxon>
        <taxon>Actinomycetota</taxon>
        <taxon>Actinomycetes</taxon>
        <taxon>Jiangellales</taxon>
        <taxon>Jiangellaceae</taxon>
        <taxon>Jiangella</taxon>
    </lineage>
</organism>
<reference evidence="2 3" key="1">
    <citation type="submission" date="2019-03" db="EMBL/GenBank/DDBJ databases">
        <title>Draft genome sequences of novel Actinobacteria.</title>
        <authorList>
            <person name="Sahin N."/>
            <person name="Ay H."/>
            <person name="Saygin H."/>
        </authorList>
    </citation>
    <scope>NUCLEOTIDE SEQUENCE [LARGE SCALE GENOMIC DNA]</scope>
    <source>
        <strain evidence="2 3">5K138</strain>
    </source>
</reference>
<dbReference type="Proteomes" id="UP000294739">
    <property type="component" value="Unassembled WGS sequence"/>
</dbReference>
<dbReference type="SUPFAM" id="SSF46894">
    <property type="entry name" value="C-terminal effector domain of the bipartite response regulators"/>
    <property type="match status" value="1"/>
</dbReference>
<feature type="domain" description="HTH luxR-type" evidence="1">
    <location>
        <begin position="279"/>
        <end position="336"/>
    </location>
</feature>
<dbReference type="InterPro" id="IPR016032">
    <property type="entry name" value="Sig_transdc_resp-reg_C-effctor"/>
</dbReference>
<sequence length="342" mass="36994">MAMDTTGPLDDAGPFAALGLGPVEERVYRTLLREPGTTAAELADFLDATRSRTRRALTVLERTGLVSRSPGAVARFLPAAPDVGLEALVRDREAQLSRIRTLGAQLMDDYRDGLEAERTELCEIVTGSEAVLRRFDQLQRSATTEIQVLDTPPYAGPGGPSSNDLEFEILSRGVACKAIYDRAALERSPHAANAILRYVEAGEQARVTSRLPLKLATFDRKLAFVPQSLNQRDVSGAIVVHPCSLLDVLLYVFDELWARATPLSAAPPDSATANGDADAVVPGPDDLRLLPLLASGMKDQAIANHLGWSYRTTRRRIASLLALLGAETRFQAGLAAARRGWL</sequence>
<dbReference type="InterPro" id="IPR000792">
    <property type="entry name" value="Tscrpt_reg_LuxR_C"/>
</dbReference>
<proteinExistence type="predicted"/>
<protein>
    <submittedName>
        <fullName evidence="2">MarR family transcriptional regulator</fullName>
    </submittedName>
</protein>
<dbReference type="GO" id="GO:0003677">
    <property type="term" value="F:DNA binding"/>
    <property type="evidence" value="ECO:0007669"/>
    <property type="project" value="InterPro"/>
</dbReference>
<gene>
    <name evidence="2" type="ORF">E1269_09505</name>
</gene>
<dbReference type="InterPro" id="IPR051797">
    <property type="entry name" value="TrmB-like"/>
</dbReference>
<name>A0A4V2Z357_9ACTN</name>
<dbReference type="GO" id="GO:0006355">
    <property type="term" value="P:regulation of DNA-templated transcription"/>
    <property type="evidence" value="ECO:0007669"/>
    <property type="project" value="InterPro"/>
</dbReference>
<dbReference type="Gene3D" id="1.10.10.10">
    <property type="entry name" value="Winged helix-like DNA-binding domain superfamily/Winged helix DNA-binding domain"/>
    <property type="match status" value="2"/>
</dbReference>
<dbReference type="PANTHER" id="PTHR34293">
    <property type="entry name" value="HTH-TYPE TRANSCRIPTIONAL REGULATOR TRMBL2"/>
    <property type="match status" value="1"/>
</dbReference>
<dbReference type="AlphaFoldDB" id="A0A4V2Z357"/>
<dbReference type="EMBL" id="SMKZ01000010">
    <property type="protein sequence ID" value="TDE11488.1"/>
    <property type="molecule type" value="Genomic_DNA"/>
</dbReference>
<dbReference type="Pfam" id="PF01978">
    <property type="entry name" value="TrmB"/>
    <property type="match status" value="1"/>
</dbReference>